<reference evidence="3 4" key="1">
    <citation type="submission" date="2024-04" db="EMBL/GenBank/DDBJ databases">
        <title>Human intestinal bacterial collection.</title>
        <authorList>
            <person name="Pauvert C."/>
            <person name="Hitch T.C.A."/>
            <person name="Clavel T."/>
        </authorList>
    </citation>
    <scope>NUCLEOTIDE SEQUENCE [LARGE SCALE GENOMIC DNA]</scope>
    <source>
        <strain evidence="3 4">CLA-AA-H145</strain>
    </source>
</reference>
<feature type="signal peptide" evidence="1">
    <location>
        <begin position="1"/>
        <end position="20"/>
    </location>
</feature>
<evidence type="ECO:0000259" key="2">
    <source>
        <dbReference type="Pfam" id="PF13568"/>
    </source>
</evidence>
<feature type="domain" description="Outer membrane protein beta-barrel" evidence="2">
    <location>
        <begin position="22"/>
        <end position="224"/>
    </location>
</feature>
<sequence>MIKKIFILITLAAATLQANADNLMKGLVVKTRRGYNIGGTAPLPMPASIRSLNDYSFKANWSLGVDATKPLDDRWGVAVGLRFEAKGMKIDADVKNYHEVMVQGDQTLDGMFTGSVATDVRQWMFTVPVQASLKVCRNVDLRFGPYVSVLTSKGFSGYAHNGYLRQGDPTGPKVIIGDTPGTMGYYNFSSDMRRFQWGVGVGADWIFWHNWGLYGEVNWGLSGLHKSSFHVLDQTLYPIFGQVGVIWKAVKKSKKNNK</sequence>
<evidence type="ECO:0000313" key="4">
    <source>
        <dbReference type="Proteomes" id="UP001487296"/>
    </source>
</evidence>
<gene>
    <name evidence="3" type="ORF">AAAT34_05190</name>
</gene>
<dbReference type="Gene3D" id="2.40.160.20">
    <property type="match status" value="1"/>
</dbReference>
<accession>A0ABV1FPV5</accession>
<dbReference type="Pfam" id="PF13568">
    <property type="entry name" value="OMP_b-brl_2"/>
    <property type="match status" value="1"/>
</dbReference>
<protein>
    <submittedName>
        <fullName evidence="3">Porin family protein</fullName>
    </submittedName>
</protein>
<dbReference type="Proteomes" id="UP001487296">
    <property type="component" value="Unassembled WGS sequence"/>
</dbReference>
<organism evidence="3 4">
    <name type="scientific">Hallella faecis</name>
    <dbReference type="NCBI Taxonomy" id="2841596"/>
    <lineage>
        <taxon>Bacteria</taxon>
        <taxon>Pseudomonadati</taxon>
        <taxon>Bacteroidota</taxon>
        <taxon>Bacteroidia</taxon>
        <taxon>Bacteroidales</taxon>
        <taxon>Prevotellaceae</taxon>
        <taxon>Hallella</taxon>
    </lineage>
</organism>
<keyword evidence="4" id="KW-1185">Reference proteome</keyword>
<name>A0ABV1FPV5_9BACT</name>
<evidence type="ECO:0000313" key="3">
    <source>
        <dbReference type="EMBL" id="MEQ2486451.1"/>
    </source>
</evidence>
<feature type="chain" id="PRO_5046986226" evidence="1">
    <location>
        <begin position="21"/>
        <end position="258"/>
    </location>
</feature>
<keyword evidence="1" id="KW-0732">Signal</keyword>
<evidence type="ECO:0000256" key="1">
    <source>
        <dbReference type="SAM" id="SignalP"/>
    </source>
</evidence>
<comment type="caution">
    <text evidence="3">The sequence shown here is derived from an EMBL/GenBank/DDBJ whole genome shotgun (WGS) entry which is preliminary data.</text>
</comment>
<dbReference type="RefSeq" id="WP_215759479.1">
    <property type="nucleotide sequence ID" value="NZ_JAHKBE010000012.1"/>
</dbReference>
<proteinExistence type="predicted"/>
<dbReference type="InterPro" id="IPR025665">
    <property type="entry name" value="Beta-barrel_OMP_2"/>
</dbReference>
<dbReference type="EMBL" id="JBBNFP010000014">
    <property type="protein sequence ID" value="MEQ2486451.1"/>
    <property type="molecule type" value="Genomic_DNA"/>
</dbReference>